<organism evidence="4 5">
    <name type="scientific">Aphanomyces astaci</name>
    <name type="common">Crayfish plague agent</name>
    <dbReference type="NCBI Taxonomy" id="112090"/>
    <lineage>
        <taxon>Eukaryota</taxon>
        <taxon>Sar</taxon>
        <taxon>Stramenopiles</taxon>
        <taxon>Oomycota</taxon>
        <taxon>Saprolegniomycetes</taxon>
        <taxon>Saprolegniales</taxon>
        <taxon>Verrucalvaceae</taxon>
        <taxon>Aphanomyces</taxon>
    </lineage>
</organism>
<evidence type="ECO:0000256" key="2">
    <source>
        <dbReference type="ARBA" id="ARBA00022723"/>
    </source>
</evidence>
<dbReference type="Pfam" id="PF13359">
    <property type="entry name" value="DDE_Tnp_4"/>
    <property type="match status" value="1"/>
</dbReference>
<comment type="cofactor">
    <cofactor evidence="1">
        <name>a divalent metal cation</name>
        <dbReference type="ChEBI" id="CHEBI:60240"/>
    </cofactor>
</comment>
<feature type="domain" description="DDE Tnp4" evidence="3">
    <location>
        <begin position="178"/>
        <end position="322"/>
    </location>
</feature>
<proteinExistence type="predicted"/>
<dbReference type="Proteomes" id="UP000469452">
    <property type="component" value="Unassembled WGS sequence"/>
</dbReference>
<evidence type="ECO:0000313" key="4">
    <source>
        <dbReference type="EMBL" id="KAF0718935.1"/>
    </source>
</evidence>
<dbReference type="AlphaFoldDB" id="A0A6A4ZRJ6"/>
<evidence type="ECO:0000313" key="5">
    <source>
        <dbReference type="Proteomes" id="UP000469452"/>
    </source>
</evidence>
<comment type="caution">
    <text evidence="4">The sequence shown here is derived from an EMBL/GenBank/DDBJ whole genome shotgun (WGS) entry which is preliminary data.</text>
</comment>
<protein>
    <recommendedName>
        <fullName evidence="3">DDE Tnp4 domain-containing protein</fullName>
    </recommendedName>
</protein>
<evidence type="ECO:0000256" key="1">
    <source>
        <dbReference type="ARBA" id="ARBA00001968"/>
    </source>
</evidence>
<reference evidence="4 5" key="1">
    <citation type="submission" date="2019-06" db="EMBL/GenBank/DDBJ databases">
        <title>Genomics analysis of Aphanomyces spp. identifies a new class of oomycete effector associated with host adaptation.</title>
        <authorList>
            <person name="Gaulin E."/>
        </authorList>
    </citation>
    <scope>NUCLEOTIDE SEQUENCE [LARGE SCALE GENOMIC DNA]</scope>
    <source>
        <strain evidence="4 5">E</strain>
    </source>
</reference>
<dbReference type="InterPro" id="IPR027806">
    <property type="entry name" value="HARBI1_dom"/>
</dbReference>
<accession>A0A6A4ZRJ6</accession>
<dbReference type="EMBL" id="VJMI01016467">
    <property type="protein sequence ID" value="KAF0718935.1"/>
    <property type="molecule type" value="Genomic_DNA"/>
</dbReference>
<name>A0A6A4ZRJ6_APHAT</name>
<keyword evidence="2" id="KW-0479">Metal-binding</keyword>
<dbReference type="VEuPathDB" id="FungiDB:H257_08473"/>
<evidence type="ECO:0000259" key="3">
    <source>
        <dbReference type="Pfam" id="PF13359"/>
    </source>
</evidence>
<sequence length="416" mass="47636">MRVTSMLERLQDQSASDRLHLQQSLVEFGEAADEDNDVQDANNPLMDKVIEEAGDEAFRVLTNFTPSEFDIIWDNVERAMNSKWFEGRGRKSKMTPKDALYVTLTVLKHYQSWEKHAVDFNLKAPTLEKIVVKVVELCSPILYDTFVTMPTMTSLGRKFMHYPYALYATDVKFQPSHRPSGRFGEQKHYFSGKHKLYGLKIEASVSPDGRLVDMSPHVPGSVADLTLIRSRLDEHQRFLSKEASESIINDNGELFRDHPNSWALLVDKGYIGLAASLRAIHPKKKPTGGALDRHDLDRNKEVSSDRVIVENFFGRVSMLWKVSYATFVWGEKLYDDIQRLTFSLTNFHASLLPLRLEDHDSYRAVMARYKCMAAENTTKRAAAQRRYVQRRAERLAASAARADRVVFTSPSANRRR</sequence>
<dbReference type="GO" id="GO:0046872">
    <property type="term" value="F:metal ion binding"/>
    <property type="evidence" value="ECO:0007669"/>
    <property type="project" value="UniProtKB-KW"/>
</dbReference>
<gene>
    <name evidence="4" type="ORF">AaE_010540</name>
</gene>